<protein>
    <recommendedName>
        <fullName evidence="7">Restriction endonuclease subunit R</fullName>
    </recommendedName>
</protein>
<dbReference type="GO" id="GO:0005829">
    <property type="term" value="C:cytosol"/>
    <property type="evidence" value="ECO:0007669"/>
    <property type="project" value="TreeGrafter"/>
</dbReference>
<dbReference type="InterPro" id="IPR001650">
    <property type="entry name" value="Helicase_C-like"/>
</dbReference>
<dbReference type="GO" id="GO:0016787">
    <property type="term" value="F:hydrolase activity"/>
    <property type="evidence" value="ECO:0007669"/>
    <property type="project" value="InterPro"/>
</dbReference>
<dbReference type="Pfam" id="PF05203">
    <property type="entry name" value="Hom_end_hint"/>
    <property type="match status" value="1"/>
</dbReference>
<dbReference type="GO" id="GO:0003677">
    <property type="term" value="F:DNA binding"/>
    <property type="evidence" value="ECO:0007669"/>
    <property type="project" value="InterPro"/>
</dbReference>
<dbReference type="EMBL" id="LWRY01000149">
    <property type="protein sequence ID" value="OCX70987.1"/>
    <property type="molecule type" value="Genomic_DNA"/>
</dbReference>
<evidence type="ECO:0000313" key="3">
    <source>
        <dbReference type="EMBL" id="OCX70987.1"/>
    </source>
</evidence>
<dbReference type="Proteomes" id="UP000095008">
    <property type="component" value="Unassembled WGS sequence"/>
</dbReference>
<dbReference type="Pfam" id="PF00271">
    <property type="entry name" value="Helicase_C"/>
    <property type="match status" value="1"/>
</dbReference>
<dbReference type="InterPro" id="IPR007868">
    <property type="entry name" value="Hom_end_hint"/>
</dbReference>
<dbReference type="InterPro" id="IPR036844">
    <property type="entry name" value="Hint_dom_sf"/>
</dbReference>
<name>A0A1C2ID25_ACITH</name>
<accession>A0A1C2ID25</accession>
<evidence type="ECO:0000259" key="1">
    <source>
        <dbReference type="PROSITE" id="PS51192"/>
    </source>
</evidence>
<dbReference type="PANTHER" id="PTHR47396:SF1">
    <property type="entry name" value="ATP-DEPENDENT HELICASE IRC3-RELATED"/>
    <property type="match status" value="1"/>
</dbReference>
<dbReference type="Gene3D" id="2.170.16.10">
    <property type="entry name" value="Hedgehog/Intein (Hint) domain"/>
    <property type="match status" value="2"/>
</dbReference>
<dbReference type="InterPro" id="IPR014001">
    <property type="entry name" value="Helicase_ATP-bd"/>
</dbReference>
<dbReference type="AlphaFoldDB" id="A0A1C2ID25"/>
<feature type="domain" description="Helicase C-terminal" evidence="2">
    <location>
        <begin position="421"/>
        <end position="570"/>
    </location>
</feature>
<evidence type="ECO:0008006" key="7">
    <source>
        <dbReference type="Google" id="ProtNLM"/>
    </source>
</evidence>
<dbReference type="Pfam" id="PF04851">
    <property type="entry name" value="ResIII"/>
    <property type="match status" value="1"/>
</dbReference>
<dbReference type="RefSeq" id="WP_024894743.1">
    <property type="nucleotide sequence ID" value="NZ_JABBDV010000136.1"/>
</dbReference>
<evidence type="ECO:0000313" key="5">
    <source>
        <dbReference type="Proteomes" id="UP000094893"/>
    </source>
</evidence>
<dbReference type="PROSITE" id="PS51194">
    <property type="entry name" value="HELICASE_CTER"/>
    <property type="match status" value="1"/>
</dbReference>
<evidence type="ECO:0000313" key="4">
    <source>
        <dbReference type="EMBL" id="OCX73894.1"/>
    </source>
</evidence>
<dbReference type="PROSITE" id="PS51192">
    <property type="entry name" value="HELICASE_ATP_BIND_1"/>
    <property type="match status" value="1"/>
</dbReference>
<comment type="caution">
    <text evidence="4">The sequence shown here is derived from an EMBL/GenBank/DDBJ whole genome shotgun (WGS) entry which is preliminary data.</text>
</comment>
<dbReference type="InterPro" id="IPR050742">
    <property type="entry name" value="Helicase_Restrict-Modif_Enz"/>
</dbReference>
<dbReference type="GO" id="GO:0005524">
    <property type="term" value="F:ATP binding"/>
    <property type="evidence" value="ECO:0007669"/>
    <property type="project" value="InterPro"/>
</dbReference>
<reference evidence="4 5" key="1">
    <citation type="journal article" date="2016" name="Int. J. Mol. Sci.">
        <title>Comparative genomics of the extreme acidophile Acidithiobacillus thiooxidans reveals intraspecific divergence and niche adaptation.</title>
        <authorList>
            <person name="Zhang X."/>
            <person name="Feng X."/>
            <person name="Tao J."/>
            <person name="Ma L."/>
            <person name="Xiao Y."/>
            <person name="Liang Y."/>
            <person name="Liu X."/>
            <person name="Yin H."/>
        </authorList>
    </citation>
    <scope>NUCLEOTIDE SEQUENCE [LARGE SCALE GENOMIC DNA]</scope>
    <source>
        <strain evidence="4 5">A02</strain>
        <strain evidence="3">DXS-W</strain>
    </source>
</reference>
<dbReference type="InterPro" id="IPR027417">
    <property type="entry name" value="P-loop_NTPase"/>
</dbReference>
<dbReference type="SMART" id="SM00487">
    <property type="entry name" value="DEXDc"/>
    <property type="match status" value="1"/>
</dbReference>
<dbReference type="EMBL" id="LWSA01000090">
    <property type="protein sequence ID" value="OCX73894.1"/>
    <property type="molecule type" value="Genomic_DNA"/>
</dbReference>
<dbReference type="STRING" id="930.GCA_002079865_02783"/>
<dbReference type="PANTHER" id="PTHR47396">
    <property type="entry name" value="TYPE I RESTRICTION ENZYME ECOKI R PROTEIN"/>
    <property type="match status" value="1"/>
</dbReference>
<dbReference type="Proteomes" id="UP000094893">
    <property type="component" value="Unassembled WGS sequence"/>
</dbReference>
<dbReference type="SUPFAM" id="SSF51294">
    <property type="entry name" value="Hedgehog/intein (Hint) domain"/>
    <property type="match status" value="1"/>
</dbReference>
<evidence type="ECO:0000259" key="2">
    <source>
        <dbReference type="PROSITE" id="PS51194"/>
    </source>
</evidence>
<feature type="domain" description="Helicase ATP-binding" evidence="1">
    <location>
        <begin position="201"/>
        <end position="344"/>
    </location>
</feature>
<dbReference type="SUPFAM" id="SSF52540">
    <property type="entry name" value="P-loop containing nucleoside triphosphate hydrolases"/>
    <property type="match status" value="1"/>
</dbReference>
<keyword evidence="6" id="KW-1185">Reference proteome</keyword>
<dbReference type="SMART" id="SM00490">
    <property type="entry name" value="HELICc"/>
    <property type="match status" value="1"/>
</dbReference>
<dbReference type="OrthoDB" id="5287478at2"/>
<sequence length="891" mass="99354">MRRETHEKQLTFFQTDADPHRFQLRWYQQEAVDAMMAALLENDRHPACIAATGAGKCLGKDTPVLLYSGEVVPVQDVQIGDLLMGPDSGPRTVLSLARGRENLYCVHQTNGDDYVVNESHILSLRVDGPAACEGPAASTGPAPRKGLAPGMGHVVNISVLDYLRRDAVFRGLASGWRKTPSDIVLTTICLEPIGEGEYYGFEIAGPDRLFLLGDFTVTHNTVIMGAFIERYLQENPQESVLVLAHRAELITQAAERFSHILPNDLVPAIHCASLGKKEFGKVTVASVQTIGKPDVLGAMPAPGLVIVDEAHRIPTEGNGQYQRLIKALSARHRDMRVGGFTATPWRLDGGHIVGPDNPLNYTAYQIEPATLMDEKFLVKPQWEKTLYPIETGKARSRKGDFLNEDLRNAATIQHKERMQDVLTRTADCQHNIVFTIDRKHARLVAQSLPDSVVIDGSMSKDSRDQRLQDFSDGKYRYLVNVDLFIEGFDLPKIDSVTVLRPTQSAARWIQMVGRGLRTDDRKTVCRVLDYGGNLERFPMRPDEPGFFNYNPRGEGNNVPGTLVKNPNTSEFPVELPPPLTMNVVRVDASVFHSNHKDRDFLKIRYFIGMTSVDQTWVVPSKDFADFWGRHGFGDAPKNPMEAMNRVREGDLLVPRAVSMRYRANLNKPFGFSEIVSEVHSWTETMKNRHIFFSIPLHEAGEPSGYTPETPGFIRPTPIYGQKIYADLVNQNIVPTSGQWVTAYPTQDGQPVRFKQPIMLYNNQTGMSFVAEKSELDQLLRHKMVFRPVIVTGGPAASSQYAGVSDRQVSLLAPHEAGNMGFLCAQKKLWDGARYWWEKAAGQGDVAAQKNLRLLDECQRVSSLQGVSTPSISVVQHTETPQVVFAYGGRRP</sequence>
<dbReference type="GO" id="GO:0030908">
    <property type="term" value="P:protein splicing"/>
    <property type="evidence" value="ECO:0007669"/>
    <property type="project" value="InterPro"/>
</dbReference>
<proteinExistence type="predicted"/>
<gene>
    <name evidence="3" type="ORF">A6M23_12870</name>
    <name evidence="4" type="ORF">A6P07_07125</name>
</gene>
<dbReference type="Gene3D" id="3.40.50.300">
    <property type="entry name" value="P-loop containing nucleotide triphosphate hydrolases"/>
    <property type="match status" value="2"/>
</dbReference>
<organism evidence="4 5">
    <name type="scientific">Acidithiobacillus thiooxidans</name>
    <name type="common">Thiobacillus thiooxidans</name>
    <dbReference type="NCBI Taxonomy" id="930"/>
    <lineage>
        <taxon>Bacteria</taxon>
        <taxon>Pseudomonadati</taxon>
        <taxon>Pseudomonadota</taxon>
        <taxon>Acidithiobacillia</taxon>
        <taxon>Acidithiobacillales</taxon>
        <taxon>Acidithiobacillaceae</taxon>
        <taxon>Acidithiobacillus</taxon>
    </lineage>
</organism>
<dbReference type="InterPro" id="IPR006935">
    <property type="entry name" value="Helicase/UvrB_N"/>
</dbReference>
<evidence type="ECO:0000313" key="6">
    <source>
        <dbReference type="Proteomes" id="UP000095008"/>
    </source>
</evidence>